<evidence type="ECO:0000256" key="9">
    <source>
        <dbReference type="RuleBase" id="RU362035"/>
    </source>
</evidence>
<feature type="region of interest" description="Disordered" evidence="10">
    <location>
        <begin position="32"/>
        <end position="52"/>
    </location>
</feature>
<feature type="transmembrane region" description="Helical" evidence="9">
    <location>
        <begin position="849"/>
        <end position="870"/>
    </location>
</feature>
<accession>A0A195F0Q5</accession>
<dbReference type="InterPro" id="IPR013769">
    <property type="entry name" value="Band3_cytoplasmic_dom"/>
</dbReference>
<organism evidence="13 14">
    <name type="scientific">Trachymyrmex septentrionalis</name>
    <dbReference type="NCBI Taxonomy" id="34720"/>
    <lineage>
        <taxon>Eukaryota</taxon>
        <taxon>Metazoa</taxon>
        <taxon>Ecdysozoa</taxon>
        <taxon>Arthropoda</taxon>
        <taxon>Hexapoda</taxon>
        <taxon>Insecta</taxon>
        <taxon>Pterygota</taxon>
        <taxon>Neoptera</taxon>
        <taxon>Endopterygota</taxon>
        <taxon>Hymenoptera</taxon>
        <taxon>Apocrita</taxon>
        <taxon>Aculeata</taxon>
        <taxon>Formicoidea</taxon>
        <taxon>Formicidae</taxon>
        <taxon>Myrmicinae</taxon>
        <taxon>Trachymyrmex</taxon>
    </lineage>
</organism>
<feature type="transmembrane region" description="Helical" evidence="9">
    <location>
        <begin position="1337"/>
        <end position="1357"/>
    </location>
</feature>
<evidence type="ECO:0000256" key="7">
    <source>
        <dbReference type="ARBA" id="ARBA00023065"/>
    </source>
</evidence>
<dbReference type="FunFam" id="1.10.287.570:FF:000001">
    <property type="entry name" value="Anion exchange protein"/>
    <property type="match status" value="1"/>
</dbReference>
<feature type="compositionally biased region" description="Basic and acidic residues" evidence="10">
    <location>
        <begin position="780"/>
        <end position="794"/>
    </location>
</feature>
<feature type="transmembrane region" description="Helical" evidence="9">
    <location>
        <begin position="1181"/>
        <end position="1203"/>
    </location>
</feature>
<feature type="transmembrane region" description="Helical" evidence="9">
    <location>
        <begin position="1313"/>
        <end position="1330"/>
    </location>
</feature>
<feature type="region of interest" description="Disordered" evidence="10">
    <location>
        <begin position="780"/>
        <end position="819"/>
    </location>
</feature>
<feature type="transmembrane region" description="Helical" evidence="9">
    <location>
        <begin position="1090"/>
        <end position="1107"/>
    </location>
</feature>
<feature type="domain" description="Bicarbonate transporter-like transmembrane" evidence="11">
    <location>
        <begin position="820"/>
        <end position="1368"/>
    </location>
</feature>
<feature type="region of interest" description="Disordered" evidence="10">
    <location>
        <begin position="67"/>
        <end position="318"/>
    </location>
</feature>
<dbReference type="PRINTS" id="PR01231">
    <property type="entry name" value="HCO3TRNSPORT"/>
</dbReference>
<dbReference type="Pfam" id="PF07565">
    <property type="entry name" value="Band_3_cyto"/>
    <property type="match status" value="2"/>
</dbReference>
<evidence type="ECO:0000313" key="14">
    <source>
        <dbReference type="Proteomes" id="UP000078541"/>
    </source>
</evidence>
<feature type="transmembrane region" description="Helical" evidence="9">
    <location>
        <begin position="1139"/>
        <end position="1160"/>
    </location>
</feature>
<evidence type="ECO:0000313" key="13">
    <source>
        <dbReference type="EMBL" id="KYN34058.1"/>
    </source>
</evidence>
<feature type="compositionally biased region" description="Basic and acidic residues" evidence="10">
    <location>
        <begin position="81"/>
        <end position="102"/>
    </location>
</feature>
<reference evidence="13 14" key="1">
    <citation type="submission" date="2016-03" db="EMBL/GenBank/DDBJ databases">
        <title>Trachymyrmex septentrionalis WGS genome.</title>
        <authorList>
            <person name="Nygaard S."/>
            <person name="Hu H."/>
            <person name="Boomsma J."/>
            <person name="Zhang G."/>
        </authorList>
    </citation>
    <scope>NUCLEOTIDE SEQUENCE [LARGE SCALE GENOMIC DNA]</scope>
    <source>
        <strain evidence="13">Tsep2-gDNA-1</strain>
        <tissue evidence="13">Whole body</tissue>
    </source>
</reference>
<dbReference type="PANTHER" id="PTHR11453">
    <property type="entry name" value="ANION EXCHANGE PROTEIN"/>
    <property type="match status" value="1"/>
</dbReference>
<feature type="transmembrane region" description="Helical" evidence="9">
    <location>
        <begin position="1267"/>
        <end position="1286"/>
    </location>
</feature>
<dbReference type="STRING" id="34720.A0A195F0Q5"/>
<feature type="compositionally biased region" description="Basic and acidic residues" evidence="10">
    <location>
        <begin position="302"/>
        <end position="312"/>
    </location>
</feature>
<dbReference type="GO" id="GO:0008509">
    <property type="term" value="F:monoatomic anion transmembrane transporter activity"/>
    <property type="evidence" value="ECO:0007669"/>
    <property type="project" value="InterPro"/>
</dbReference>
<evidence type="ECO:0000259" key="12">
    <source>
        <dbReference type="Pfam" id="PF07565"/>
    </source>
</evidence>
<dbReference type="InterPro" id="IPR011531">
    <property type="entry name" value="HCO3_transpt-like_TM_dom"/>
</dbReference>
<evidence type="ECO:0000256" key="3">
    <source>
        <dbReference type="ARBA" id="ARBA00022448"/>
    </source>
</evidence>
<dbReference type="NCBIfam" id="TIGR00834">
    <property type="entry name" value="ae"/>
    <property type="match status" value="1"/>
</dbReference>
<dbReference type="InterPro" id="IPR016152">
    <property type="entry name" value="PTrfase/Anion_transptr"/>
</dbReference>
<dbReference type="GO" id="GO:0005452">
    <property type="term" value="F:solute:inorganic anion antiporter activity"/>
    <property type="evidence" value="ECO:0007669"/>
    <property type="project" value="InterPro"/>
</dbReference>
<keyword evidence="14" id="KW-1185">Reference proteome</keyword>
<dbReference type="InterPro" id="IPR003020">
    <property type="entry name" value="HCO3_transpt_euk"/>
</dbReference>
<feature type="transmembrane region" description="Helical" evidence="9">
    <location>
        <begin position="1241"/>
        <end position="1260"/>
    </location>
</feature>
<dbReference type="GO" id="GO:0005886">
    <property type="term" value="C:plasma membrane"/>
    <property type="evidence" value="ECO:0007669"/>
    <property type="project" value="UniProtKB-SubCell"/>
</dbReference>
<name>A0A195F0Q5_9HYME</name>
<evidence type="ECO:0000256" key="1">
    <source>
        <dbReference type="ARBA" id="ARBA00004651"/>
    </source>
</evidence>
<dbReference type="PANTHER" id="PTHR11453:SF47">
    <property type="entry name" value="ANION EXCHANGE PROTEIN"/>
    <property type="match status" value="1"/>
</dbReference>
<dbReference type="Gene3D" id="3.40.930.10">
    <property type="entry name" value="Mannitol-specific EII, Chain A"/>
    <property type="match status" value="1"/>
</dbReference>
<evidence type="ECO:0000259" key="11">
    <source>
        <dbReference type="Pfam" id="PF00955"/>
    </source>
</evidence>
<keyword evidence="5 9" id="KW-0812">Transmembrane</keyword>
<protein>
    <recommendedName>
        <fullName evidence="9">Anion exchange protein</fullName>
    </recommendedName>
</protein>
<feature type="compositionally biased region" description="Basic and acidic residues" evidence="10">
    <location>
        <begin position="139"/>
        <end position="160"/>
    </location>
</feature>
<dbReference type="EMBL" id="KQ981866">
    <property type="protein sequence ID" value="KYN34058.1"/>
    <property type="molecule type" value="Genomic_DNA"/>
</dbReference>
<comment type="subcellular location">
    <subcellularLocation>
        <location evidence="1">Cell membrane</location>
        <topology evidence="1">Multi-pass membrane protein</topology>
    </subcellularLocation>
    <subcellularLocation>
        <location evidence="9">Membrane</location>
        <topology evidence="9">Multi-pass membrane protein</topology>
    </subcellularLocation>
</comment>
<gene>
    <name evidence="13" type="ORF">ALC56_11558</name>
</gene>
<dbReference type="GO" id="GO:0051453">
    <property type="term" value="P:regulation of intracellular pH"/>
    <property type="evidence" value="ECO:0007669"/>
    <property type="project" value="TreeGrafter"/>
</dbReference>
<dbReference type="Gene3D" id="1.10.287.570">
    <property type="entry name" value="Helical hairpin bin"/>
    <property type="match status" value="1"/>
</dbReference>
<feature type="transmembrane region" description="Helical" evidence="9">
    <location>
        <begin position="934"/>
        <end position="959"/>
    </location>
</feature>
<feature type="transmembrane region" description="Helical" evidence="9">
    <location>
        <begin position="966"/>
        <end position="987"/>
    </location>
</feature>
<dbReference type="GO" id="GO:0015701">
    <property type="term" value="P:bicarbonate transport"/>
    <property type="evidence" value="ECO:0007669"/>
    <property type="project" value="TreeGrafter"/>
</dbReference>
<keyword evidence="8 9" id="KW-0472">Membrane</keyword>
<feature type="compositionally biased region" description="Basic residues" evidence="10">
    <location>
        <begin position="239"/>
        <end position="256"/>
    </location>
</feature>
<dbReference type="Pfam" id="PF00955">
    <property type="entry name" value="HCO3_cotransp"/>
    <property type="match status" value="1"/>
</dbReference>
<dbReference type="FunFam" id="3.40.930.10:FF:000020">
    <property type="entry name" value="Anion exchange protein"/>
    <property type="match status" value="1"/>
</dbReference>
<feature type="domain" description="Band 3 cytoplasmic" evidence="12">
    <location>
        <begin position="577"/>
        <end position="756"/>
    </location>
</feature>
<sequence length="1388" mass="157726">MILIHPFHELSYIPHQLSPLSLFTVLQRPPSILSSDSSSSIDGHAAETGPELDEEMEKVFAMDAGEKFDVARLGSPSESTGSDRDRDRGPSLRYGGDRDFNQYRKKSYPHPHTPLKSLHSRSMRRHLSSEGSTAEMSIEEDHGNIQAENEKVDEMNREFRSIITAETETEVDEETAKNVSNNENEAPISERAASSFSPIIGSPPRVQFEKIKEEDASNTQTLEVPTDTILSGHEEDRNRRRHQKHEHKRHHHKSRKYSLQEDPQWRKRSGAGLPDSSNLLARRVSVQPEEASTLQELDIDDLESHRSDDPRGMRRHKAAYSTVQIGRRKEGGIFHDTFKKMYDHSPHEVFVQLDELHGLGEEREWRETARWIKYEEDVEEGADRWGRPHVASLSFHSLLNLRRCLETGVILLDLEEKDLPGVAYRIVEQMVIEELILAQDRPVVMRALLLRHRHVHEHERGFRFGGKRSYSSYTSLQSIWLEEEDAAREPAENHVTQHDVPNLNRQTSRVSSNSDVLTVTGLSRATVSFTKEYPLRLFSKIAVNVHKWLSQKNRETREKLEKLTTFIKSCKNPFSQDAKNNIIYKITCNNCEATYVSKTERQLKTRISEHRKHINIRNMSTREKEELTYMSSNEDLKKGHNDYILKRIPAGAEATVVLVGAVDFLDQPTIAFVRLAEGVLMPSITEITIPVRFMFTLLGPRNADLDYHEIGRSISTLMANTTFHKVAYKANERRELLSAINEFLDDSIVLPPGNWERQALLPFGELKAKSEAIRNRKAKALEEKSKPEQDEAAAKKALLAGEEEKKSSEDDDDPLRRTKRPFGGLINDIKRRYPFYLSDFKDGLSSSCLAAAIFMYFAALCGAITFGGLISDKTQNVIGISETLISGSWTGVIMALLGTQPLLIIGTTGPLLLFDESLYNFCLANELEFLTVRVYVGAWMGIIALAIACIEGSVLLRLFTRFTEEIFTGLISIIYIVETFMKLYNYFVRNPLLHEYSFGPDTNNITYPLYVAEMKVTQSPWNGTEETLRLENVRELLPSHDRIRLPINQPNTALMCTILCLGTFLGAYYLRIFRNSHYLGRNARRAFGDFGVPISIVVFVLIDYLLMVKTEKLLVPEGLSPTMPDRNWFVSPIGYEKPIPLWMALACVVPAFLVYILVFMETQISELIIDKKERKLRKGAGYHMDIVVVCLMNIGCGLMGAPWCSAASVRSLTHVSALTVMSRTHAPGDKPHIVEVKEQRVSALLVAILIGVSVLMAPLLRRVPMSVLLGVFLYMGISSMNGVQLFDRVKLFFMPVKHHGTANYVRRVQTYKMHIFTLIQILCLTVLWIVKSTRAALALPFFLILMIPLRAQMSYFFTTAELRALDSKGSEHDVEDELDFYEEAPLPG</sequence>
<keyword evidence="7 9" id="KW-0406">Ion transport</keyword>
<evidence type="ECO:0000256" key="6">
    <source>
        <dbReference type="ARBA" id="ARBA00022989"/>
    </source>
</evidence>
<feature type="compositionally biased region" description="Low complexity" evidence="10">
    <location>
        <begin position="32"/>
        <end position="42"/>
    </location>
</feature>
<keyword evidence="3 9" id="KW-0813">Transport</keyword>
<proteinExistence type="inferred from homology"/>
<dbReference type="SUPFAM" id="SSF55804">
    <property type="entry name" value="Phoshotransferase/anion transport protein"/>
    <property type="match status" value="2"/>
</dbReference>
<evidence type="ECO:0000256" key="10">
    <source>
        <dbReference type="SAM" id="MobiDB-lite"/>
    </source>
</evidence>
<evidence type="ECO:0000256" key="8">
    <source>
        <dbReference type="ARBA" id="ARBA00023136"/>
    </source>
</evidence>
<evidence type="ECO:0000256" key="2">
    <source>
        <dbReference type="ARBA" id="ARBA00010993"/>
    </source>
</evidence>
<feature type="transmembrane region" description="Helical" evidence="9">
    <location>
        <begin position="891"/>
        <end position="914"/>
    </location>
</feature>
<evidence type="ECO:0000256" key="5">
    <source>
        <dbReference type="ARBA" id="ARBA00022692"/>
    </source>
</evidence>
<keyword evidence="4" id="KW-1003">Cell membrane</keyword>
<comment type="similarity">
    <text evidence="2 9">Belongs to the anion exchanger (TC 2.A.31) family.</text>
</comment>
<evidence type="ECO:0000256" key="4">
    <source>
        <dbReference type="ARBA" id="ARBA00022475"/>
    </source>
</evidence>
<keyword evidence="6 9" id="KW-1133">Transmembrane helix</keyword>
<feature type="domain" description="Band 3 cytoplasmic" evidence="12">
    <location>
        <begin position="347"/>
        <end position="511"/>
    </location>
</feature>
<dbReference type="Proteomes" id="UP000078541">
    <property type="component" value="Unassembled WGS sequence"/>
</dbReference>
<feature type="transmembrane region" description="Helical" evidence="9">
    <location>
        <begin position="1052"/>
        <end position="1070"/>
    </location>
</feature>